<feature type="domain" description="UspA" evidence="2">
    <location>
        <begin position="2"/>
        <end position="123"/>
    </location>
</feature>
<dbReference type="Proteomes" id="UP000276232">
    <property type="component" value="Unassembled WGS sequence"/>
</dbReference>
<comment type="similarity">
    <text evidence="1">Belongs to the universal stress protein A family.</text>
</comment>
<proteinExistence type="inferred from homology"/>
<dbReference type="InParanoid" id="A0A3N1GWN5"/>
<dbReference type="PANTHER" id="PTHR46268">
    <property type="entry name" value="STRESS RESPONSE PROTEIN NHAX"/>
    <property type="match status" value="1"/>
</dbReference>
<organism evidence="3 4">
    <name type="scientific">Pseudokineococcus lusitanus</name>
    <dbReference type="NCBI Taxonomy" id="763993"/>
    <lineage>
        <taxon>Bacteria</taxon>
        <taxon>Bacillati</taxon>
        <taxon>Actinomycetota</taxon>
        <taxon>Actinomycetes</taxon>
        <taxon>Kineosporiales</taxon>
        <taxon>Kineosporiaceae</taxon>
        <taxon>Pseudokineococcus</taxon>
    </lineage>
</organism>
<dbReference type="PRINTS" id="PR01438">
    <property type="entry name" value="UNVRSLSTRESS"/>
</dbReference>
<sequence>MTVLVGWSSSEEGAAALESAVAEATLRGGSLAVLDLTAADDRGQAARRVVGEVAGRHGGLTVRAVERPEKQDPVDALLDAAVAEQAELVVVGTRRRSPVGKFLLGSTAQRVILGAEVPVLVVKPAREG</sequence>
<dbReference type="InterPro" id="IPR006015">
    <property type="entry name" value="Universal_stress_UspA"/>
</dbReference>
<dbReference type="Pfam" id="PF00582">
    <property type="entry name" value="Usp"/>
    <property type="match status" value="1"/>
</dbReference>
<dbReference type="EMBL" id="RJKN01000006">
    <property type="protein sequence ID" value="ROP34647.1"/>
    <property type="molecule type" value="Genomic_DNA"/>
</dbReference>
<evidence type="ECO:0000313" key="4">
    <source>
        <dbReference type="Proteomes" id="UP000276232"/>
    </source>
</evidence>
<dbReference type="AlphaFoldDB" id="A0A3N1GWN5"/>
<comment type="caution">
    <text evidence="3">The sequence shown here is derived from an EMBL/GenBank/DDBJ whole genome shotgun (WGS) entry which is preliminary data.</text>
</comment>
<dbReference type="SUPFAM" id="SSF52402">
    <property type="entry name" value="Adenine nucleotide alpha hydrolases-like"/>
    <property type="match status" value="1"/>
</dbReference>
<evidence type="ECO:0000313" key="3">
    <source>
        <dbReference type="EMBL" id="ROP34647.1"/>
    </source>
</evidence>
<evidence type="ECO:0000256" key="1">
    <source>
        <dbReference type="ARBA" id="ARBA00008791"/>
    </source>
</evidence>
<reference evidence="3 4" key="1">
    <citation type="journal article" date="2015" name="Stand. Genomic Sci.">
        <title>Genomic Encyclopedia of Bacterial and Archaeal Type Strains, Phase III: the genomes of soil and plant-associated and newly described type strains.</title>
        <authorList>
            <person name="Whitman W.B."/>
            <person name="Woyke T."/>
            <person name="Klenk H.P."/>
            <person name="Zhou Y."/>
            <person name="Lilburn T.G."/>
            <person name="Beck B.J."/>
            <person name="De Vos P."/>
            <person name="Vandamme P."/>
            <person name="Eisen J.A."/>
            <person name="Garrity G."/>
            <person name="Hugenholtz P."/>
            <person name="Kyrpides N.C."/>
        </authorList>
    </citation>
    <scope>NUCLEOTIDE SEQUENCE [LARGE SCALE GENOMIC DNA]</scope>
    <source>
        <strain evidence="3 4">CECT 7306</strain>
    </source>
</reference>
<evidence type="ECO:0000259" key="2">
    <source>
        <dbReference type="Pfam" id="PF00582"/>
    </source>
</evidence>
<dbReference type="Gene3D" id="3.40.50.620">
    <property type="entry name" value="HUPs"/>
    <property type="match status" value="1"/>
</dbReference>
<gene>
    <name evidence="3" type="ORF">EDC03_2464</name>
</gene>
<name>A0A3N1GWN5_9ACTN</name>
<keyword evidence="4" id="KW-1185">Reference proteome</keyword>
<dbReference type="OrthoDB" id="5419113at2"/>
<protein>
    <submittedName>
        <fullName evidence="3">Nucleotide-binding universal stress UspA family protein</fullName>
    </submittedName>
</protein>
<dbReference type="PANTHER" id="PTHR46268:SF6">
    <property type="entry name" value="UNIVERSAL STRESS PROTEIN UP12"/>
    <property type="match status" value="1"/>
</dbReference>
<dbReference type="InterPro" id="IPR014729">
    <property type="entry name" value="Rossmann-like_a/b/a_fold"/>
</dbReference>
<accession>A0A3N1GWN5</accession>
<dbReference type="InterPro" id="IPR006016">
    <property type="entry name" value="UspA"/>
</dbReference>
<dbReference type="CDD" id="cd00293">
    <property type="entry name" value="USP-like"/>
    <property type="match status" value="1"/>
</dbReference>